<dbReference type="OrthoDB" id="3005703at2759"/>
<dbReference type="Pfam" id="PF00867">
    <property type="entry name" value="XPG_I"/>
    <property type="match status" value="1"/>
</dbReference>
<evidence type="ECO:0000313" key="2">
    <source>
        <dbReference type="EMBL" id="KAF9043466.1"/>
    </source>
</evidence>
<dbReference type="EMBL" id="JADNRY010000537">
    <property type="protein sequence ID" value="KAF9043466.1"/>
    <property type="molecule type" value="Genomic_DNA"/>
</dbReference>
<evidence type="ECO:0000313" key="3">
    <source>
        <dbReference type="Proteomes" id="UP000772434"/>
    </source>
</evidence>
<dbReference type="Proteomes" id="UP000772434">
    <property type="component" value="Unassembled WGS sequence"/>
</dbReference>
<dbReference type="SUPFAM" id="SSF47807">
    <property type="entry name" value="5' to 3' exonuclease, C-terminal subdomain"/>
    <property type="match status" value="1"/>
</dbReference>
<dbReference type="InterPro" id="IPR037316">
    <property type="entry name" value="Yen1_H3TH"/>
</dbReference>
<name>A0A9P5P686_9AGAR</name>
<dbReference type="PANTHER" id="PTHR11081">
    <property type="entry name" value="FLAP ENDONUCLEASE FAMILY MEMBER"/>
    <property type="match status" value="1"/>
</dbReference>
<dbReference type="GO" id="GO:0006281">
    <property type="term" value="P:DNA repair"/>
    <property type="evidence" value="ECO:0007669"/>
    <property type="project" value="UniProtKB-ARBA"/>
</dbReference>
<protein>
    <submittedName>
        <fullName evidence="2">PIN domain-like protein</fullName>
    </submittedName>
</protein>
<dbReference type="SUPFAM" id="SSF88723">
    <property type="entry name" value="PIN domain-like"/>
    <property type="match status" value="1"/>
</dbReference>
<dbReference type="GO" id="GO:0008821">
    <property type="term" value="F:crossover junction DNA endonuclease activity"/>
    <property type="evidence" value="ECO:0007669"/>
    <property type="project" value="InterPro"/>
</dbReference>
<gene>
    <name evidence="2" type="ORF">BDP27DRAFT_1204413</name>
</gene>
<dbReference type="InterPro" id="IPR029060">
    <property type="entry name" value="PIN-like_dom_sf"/>
</dbReference>
<sequence>LTTFFFKLCRYLRMPVSLVFVADGPGCPSEKQGKAVNNTHVKWQMNHVRELALMFGFHWHQAPGEAEAELAYLNQQGIIDAILTEDSDTLVFGGKCIIQRYFLTCNANFKSSFEGIVYTEEHIKSVTSLTRGGLILFALLSGGDYSSGLERFGPKTAYALACAGFGDTLIDAVETMTMEDLQDFLSDWRQSLCDELESNAQRILLHSAPLLAASVASANFPDINVLQLYALPVTSGS</sequence>
<dbReference type="PANTHER" id="PTHR11081:SF75">
    <property type="entry name" value="ENDONUCLEASE, PUTATIVE (AFU_ORTHOLOGUE AFUA_3G13260)-RELATED"/>
    <property type="match status" value="1"/>
</dbReference>
<dbReference type="InterPro" id="IPR006086">
    <property type="entry name" value="XPG-I_dom"/>
</dbReference>
<accession>A0A9P5P686</accession>
<dbReference type="AlphaFoldDB" id="A0A9P5P686"/>
<dbReference type="SMART" id="SM00484">
    <property type="entry name" value="XPGI"/>
    <property type="match status" value="1"/>
</dbReference>
<reference evidence="2" key="1">
    <citation type="submission" date="2020-11" db="EMBL/GenBank/DDBJ databases">
        <authorList>
            <consortium name="DOE Joint Genome Institute"/>
            <person name="Ahrendt S."/>
            <person name="Riley R."/>
            <person name="Andreopoulos W."/>
            <person name="Labutti K."/>
            <person name="Pangilinan J."/>
            <person name="Ruiz-Duenas F.J."/>
            <person name="Barrasa J.M."/>
            <person name="Sanchez-Garcia M."/>
            <person name="Camarero S."/>
            <person name="Miyauchi S."/>
            <person name="Serrano A."/>
            <person name="Linde D."/>
            <person name="Babiker R."/>
            <person name="Drula E."/>
            <person name="Ayuso-Fernandez I."/>
            <person name="Pacheco R."/>
            <person name="Padilla G."/>
            <person name="Ferreira P."/>
            <person name="Barriuso J."/>
            <person name="Kellner H."/>
            <person name="Castanera R."/>
            <person name="Alfaro M."/>
            <person name="Ramirez L."/>
            <person name="Pisabarro A.G."/>
            <person name="Kuo A."/>
            <person name="Tritt A."/>
            <person name="Lipzen A."/>
            <person name="He G."/>
            <person name="Yan M."/>
            <person name="Ng V."/>
            <person name="Cullen D."/>
            <person name="Martin F."/>
            <person name="Rosso M.-N."/>
            <person name="Henrissat B."/>
            <person name="Hibbett D."/>
            <person name="Martinez A.T."/>
            <person name="Grigoriev I.V."/>
        </authorList>
    </citation>
    <scope>NUCLEOTIDE SEQUENCE</scope>
    <source>
        <strain evidence="2">AH 40177</strain>
    </source>
</reference>
<feature type="non-terminal residue" evidence="2">
    <location>
        <position position="1"/>
    </location>
</feature>
<dbReference type="InterPro" id="IPR036279">
    <property type="entry name" value="5-3_exonuclease_C_sf"/>
</dbReference>
<dbReference type="PRINTS" id="PR00853">
    <property type="entry name" value="XPGRADSUPER"/>
</dbReference>
<evidence type="ECO:0000259" key="1">
    <source>
        <dbReference type="SMART" id="SM00484"/>
    </source>
</evidence>
<organism evidence="2 3">
    <name type="scientific">Rhodocollybia butyracea</name>
    <dbReference type="NCBI Taxonomy" id="206335"/>
    <lineage>
        <taxon>Eukaryota</taxon>
        <taxon>Fungi</taxon>
        <taxon>Dikarya</taxon>
        <taxon>Basidiomycota</taxon>
        <taxon>Agaricomycotina</taxon>
        <taxon>Agaricomycetes</taxon>
        <taxon>Agaricomycetidae</taxon>
        <taxon>Agaricales</taxon>
        <taxon>Marasmiineae</taxon>
        <taxon>Omphalotaceae</taxon>
        <taxon>Rhodocollybia</taxon>
    </lineage>
</organism>
<feature type="non-terminal residue" evidence="2">
    <location>
        <position position="237"/>
    </location>
</feature>
<dbReference type="GO" id="GO:0017108">
    <property type="term" value="F:5'-flap endonuclease activity"/>
    <property type="evidence" value="ECO:0007669"/>
    <property type="project" value="TreeGrafter"/>
</dbReference>
<comment type="caution">
    <text evidence="2">The sequence shown here is derived from an EMBL/GenBank/DDBJ whole genome shotgun (WGS) entry which is preliminary data.</text>
</comment>
<dbReference type="InterPro" id="IPR006084">
    <property type="entry name" value="XPG/Rad2"/>
</dbReference>
<dbReference type="CDD" id="cd09906">
    <property type="entry name" value="H3TH_YEN1"/>
    <property type="match status" value="1"/>
</dbReference>
<keyword evidence="3" id="KW-1185">Reference proteome</keyword>
<feature type="domain" description="XPG-I" evidence="1">
    <location>
        <begin position="53"/>
        <end position="134"/>
    </location>
</feature>
<dbReference type="Gene3D" id="3.40.50.1010">
    <property type="entry name" value="5'-nuclease"/>
    <property type="match status" value="1"/>
</dbReference>
<dbReference type="CDD" id="cd09870">
    <property type="entry name" value="PIN_YEN1"/>
    <property type="match status" value="1"/>
</dbReference>
<dbReference type="Gene3D" id="1.10.150.20">
    <property type="entry name" value="5' to 3' exonuclease, C-terminal subdomain"/>
    <property type="match status" value="1"/>
</dbReference>
<proteinExistence type="predicted"/>